<evidence type="ECO:0000313" key="7">
    <source>
        <dbReference type="EMBL" id="KIX08435.1"/>
    </source>
</evidence>
<dbReference type="PANTHER" id="PTHR10698:SF0">
    <property type="entry name" value="V-TYPE PROTON ATPASE SUBUNIT H"/>
    <property type="match status" value="1"/>
</dbReference>
<keyword evidence="2 5" id="KW-0813">Transport</keyword>
<proteinExistence type="inferred from homology"/>
<dbReference type="PIRSF" id="PIRSF032184">
    <property type="entry name" value="ATPase_V1_H"/>
    <property type="match status" value="1"/>
</dbReference>
<dbReference type="Gene3D" id="1.25.40.150">
    <property type="entry name" value="V-type ATPase, subunit H, C-terminal domain"/>
    <property type="match status" value="1"/>
</dbReference>
<dbReference type="AlphaFoldDB" id="A0A0D2JGH2"/>
<dbReference type="InterPro" id="IPR011989">
    <property type="entry name" value="ARM-like"/>
</dbReference>
<evidence type="ECO:0000256" key="1">
    <source>
        <dbReference type="ARBA" id="ARBA00008613"/>
    </source>
</evidence>
<comment type="subunit">
    <text evidence="5">V-ATPase is a heteromultimeric enzyme made up of two complexes: the ATP-hydrolytic V1 complex and the proton translocation V0 complex.</text>
</comment>
<evidence type="ECO:0000256" key="4">
    <source>
        <dbReference type="ARBA" id="ARBA00023065"/>
    </source>
</evidence>
<keyword evidence="3 5" id="KW-0375">Hydrogen ion transport</keyword>
<dbReference type="Pfam" id="PF03224">
    <property type="entry name" value="V-ATPase_H_N"/>
    <property type="match status" value="1"/>
</dbReference>
<dbReference type="InterPro" id="IPR038497">
    <property type="entry name" value="ATPase_V1-cplx_hsu_C_sf"/>
</dbReference>
<organism evidence="7 8">
    <name type="scientific">Rhinocladiella mackenziei CBS 650.93</name>
    <dbReference type="NCBI Taxonomy" id="1442369"/>
    <lineage>
        <taxon>Eukaryota</taxon>
        <taxon>Fungi</taxon>
        <taxon>Dikarya</taxon>
        <taxon>Ascomycota</taxon>
        <taxon>Pezizomycotina</taxon>
        <taxon>Eurotiomycetes</taxon>
        <taxon>Chaetothyriomycetidae</taxon>
        <taxon>Chaetothyriales</taxon>
        <taxon>Herpotrichiellaceae</taxon>
        <taxon>Rhinocladiella</taxon>
    </lineage>
</organism>
<dbReference type="GeneID" id="25291162"/>
<dbReference type="GO" id="GO:0000221">
    <property type="term" value="C:vacuolar proton-transporting V-type ATPase, V1 domain"/>
    <property type="evidence" value="ECO:0007669"/>
    <property type="project" value="UniProtKB-UniRule"/>
</dbReference>
<reference evidence="7 8" key="1">
    <citation type="submission" date="2015-01" db="EMBL/GenBank/DDBJ databases">
        <title>The Genome Sequence of Rhinocladiella mackenzie CBS 650.93.</title>
        <authorList>
            <consortium name="The Broad Institute Genomics Platform"/>
            <person name="Cuomo C."/>
            <person name="de Hoog S."/>
            <person name="Gorbushina A."/>
            <person name="Stielow B."/>
            <person name="Teixiera M."/>
            <person name="Abouelleil A."/>
            <person name="Chapman S.B."/>
            <person name="Priest M."/>
            <person name="Young S.K."/>
            <person name="Wortman J."/>
            <person name="Nusbaum C."/>
            <person name="Birren B."/>
        </authorList>
    </citation>
    <scope>NUCLEOTIDE SEQUENCE [LARGE SCALE GENOMIC DNA]</scope>
    <source>
        <strain evidence="7 8">CBS 650.93</strain>
    </source>
</reference>
<comment type="function">
    <text evidence="5">Subunit of the V1 complex of vacuolar(H+)-ATPase (V-ATPase), a multisubunit enzyme composed of a peripheral complex (V1) that hydrolyzes ATP and a membrane integral complex (V0) that translocates protons. V-ATPase is responsible for acidifying and maintaining the pH of intracellular compartments.</text>
</comment>
<sequence length="485" mass="54377">MSLSPPAYLSSLQNNIRARPKSLTILPIPWDGAVRAGNLTDDQLKKIRSVDKVRKEQRKQTIEKDVQSYSTLLVGGSDGGSVLEKASKRNDIIQYILVLATDLISDAPALATAILEHAEPYKIFLSFLNQPSHPEEPILLFSATFLVDLIAISLTTSPKPAPRDDEALPQLYSYLAKLVKNQDSGLQDIGVQHMSRLLRTKRSKELFWKQKMDTVDPLFDILRKAVGTAKDNDSSLWSGATSIRSNDTRFGGGVALQLMYHVLLVIWQLSFEGEMVGDGLEKDEEIVPLYVQLLRMSPKEKTTRLLLATLNNLLSSNKETLIAAATTARLPALLGNLNGRHLTDPDLLEDLDALKTMLEEYTKNQTTFDEYADEVNSGHLRWSPPHRNPTFWRENACKILEDKKGELPKKLAEIMAKGWESDKKVLAIGCNDVGNLVKEVPEQRSALEKLGLKARLLELMGDSDESVRWESLKAVGEWMRYTFEK</sequence>
<evidence type="ECO:0000313" key="8">
    <source>
        <dbReference type="Proteomes" id="UP000053617"/>
    </source>
</evidence>
<dbReference type="VEuPathDB" id="FungiDB:Z518_03091"/>
<dbReference type="Proteomes" id="UP000053617">
    <property type="component" value="Unassembled WGS sequence"/>
</dbReference>
<name>A0A0D2JGH2_9EURO</name>
<dbReference type="Gene3D" id="1.25.10.10">
    <property type="entry name" value="Leucine-rich Repeat Variant"/>
    <property type="match status" value="1"/>
</dbReference>
<dbReference type="STRING" id="1442369.A0A0D2JGH2"/>
<dbReference type="RefSeq" id="XP_013275571.1">
    <property type="nucleotide sequence ID" value="XM_013420117.1"/>
</dbReference>
<dbReference type="Pfam" id="PF11698">
    <property type="entry name" value="V-ATPase_H_C"/>
    <property type="match status" value="1"/>
</dbReference>
<evidence type="ECO:0000259" key="6">
    <source>
        <dbReference type="Pfam" id="PF11698"/>
    </source>
</evidence>
<dbReference type="EMBL" id="KN847476">
    <property type="protein sequence ID" value="KIX08435.1"/>
    <property type="molecule type" value="Genomic_DNA"/>
</dbReference>
<dbReference type="GO" id="GO:0046961">
    <property type="term" value="F:proton-transporting ATPase activity, rotational mechanism"/>
    <property type="evidence" value="ECO:0007669"/>
    <property type="project" value="UniProtKB-UniRule"/>
</dbReference>
<dbReference type="FunFam" id="1.25.40.150:FF:000002">
    <property type="entry name" value="V-type proton ATPase subunit H"/>
    <property type="match status" value="1"/>
</dbReference>
<dbReference type="InterPro" id="IPR016024">
    <property type="entry name" value="ARM-type_fold"/>
</dbReference>
<dbReference type="HOGENOM" id="CLU_025709_4_0_1"/>
<keyword evidence="8" id="KW-1185">Reference proteome</keyword>
<accession>A0A0D2JGH2</accession>
<feature type="domain" description="ATPase V1 complex subunit H C-terminal" evidence="6">
    <location>
        <begin position="365"/>
        <end position="483"/>
    </location>
</feature>
<comment type="similarity">
    <text evidence="1 5">Belongs to the V-ATPase H subunit family.</text>
</comment>
<evidence type="ECO:0000256" key="3">
    <source>
        <dbReference type="ARBA" id="ARBA00022781"/>
    </source>
</evidence>
<dbReference type="InterPro" id="IPR004908">
    <property type="entry name" value="ATPase_V1-cplx_hsu"/>
</dbReference>
<dbReference type="PANTHER" id="PTHR10698">
    <property type="entry name" value="V-TYPE PROTON ATPASE SUBUNIT H"/>
    <property type="match status" value="1"/>
</dbReference>
<keyword evidence="4 5" id="KW-0406">Ion transport</keyword>
<dbReference type="InterPro" id="IPR011987">
    <property type="entry name" value="ATPase_V1-cplx_hsu_C"/>
</dbReference>
<protein>
    <recommendedName>
        <fullName evidence="5">V-type proton ATPase subunit H</fullName>
    </recommendedName>
</protein>
<gene>
    <name evidence="7" type="ORF">Z518_03091</name>
</gene>
<dbReference type="GO" id="GO:0000329">
    <property type="term" value="C:fungal-type vacuole membrane"/>
    <property type="evidence" value="ECO:0007669"/>
    <property type="project" value="TreeGrafter"/>
</dbReference>
<dbReference type="FunFam" id="1.25.10.10:FF:000326">
    <property type="entry name" value="V-type proton ATPase subunit H"/>
    <property type="match status" value="1"/>
</dbReference>
<dbReference type="SUPFAM" id="SSF48371">
    <property type="entry name" value="ARM repeat"/>
    <property type="match status" value="1"/>
</dbReference>
<evidence type="ECO:0000256" key="5">
    <source>
        <dbReference type="PIRNR" id="PIRNR032184"/>
    </source>
</evidence>
<dbReference type="OrthoDB" id="10263554at2759"/>
<evidence type="ECO:0000256" key="2">
    <source>
        <dbReference type="ARBA" id="ARBA00022448"/>
    </source>
</evidence>